<sequence>MYIFEATTVQSGPFRTLIESLKDSLDDVRWDITPTSDKKDKNGKIDE</sequence>
<accession>A0A3G4ZZT2</accession>
<protein>
    <submittedName>
        <fullName evidence="1">Uncharacterized protein</fullName>
    </submittedName>
</protein>
<organism evidence="1">
    <name type="scientific">Faunusvirus sp</name>
    <dbReference type="NCBI Taxonomy" id="2487766"/>
    <lineage>
        <taxon>Viruses</taxon>
        <taxon>Varidnaviria</taxon>
        <taxon>Bamfordvirae</taxon>
        <taxon>Nucleocytoviricota</taxon>
        <taxon>Megaviricetes</taxon>
        <taxon>Imitervirales</taxon>
        <taxon>Mimiviridae</taxon>
    </lineage>
</organism>
<feature type="non-terminal residue" evidence="1">
    <location>
        <position position="47"/>
    </location>
</feature>
<reference evidence="1" key="1">
    <citation type="submission" date="2018-10" db="EMBL/GenBank/DDBJ databases">
        <title>Hidden diversity of soil giant viruses.</title>
        <authorList>
            <person name="Schulz F."/>
            <person name="Alteio L."/>
            <person name="Goudeau D."/>
            <person name="Ryan E.M."/>
            <person name="Malmstrom R.R."/>
            <person name="Blanchard J."/>
            <person name="Woyke T."/>
        </authorList>
    </citation>
    <scope>NUCLEOTIDE SEQUENCE</scope>
    <source>
        <strain evidence="1">FNV1</strain>
    </source>
</reference>
<name>A0A3G4ZZT2_9VIRU</name>
<gene>
    <name evidence="1" type="ORF">Faunusvirus52_1</name>
</gene>
<dbReference type="EMBL" id="MK072183">
    <property type="protein sequence ID" value="AYV79784.1"/>
    <property type="molecule type" value="Genomic_DNA"/>
</dbReference>
<proteinExistence type="predicted"/>
<evidence type="ECO:0000313" key="1">
    <source>
        <dbReference type="EMBL" id="AYV79784.1"/>
    </source>
</evidence>